<proteinExistence type="predicted"/>
<feature type="region of interest" description="Disordered" evidence="1">
    <location>
        <begin position="59"/>
        <end position="79"/>
    </location>
</feature>
<dbReference type="AlphaFoldDB" id="A0A2U3KBL6"/>
<name>A0A2U3KBL6_9BACT</name>
<protein>
    <submittedName>
        <fullName evidence="2">Uncharacterized protein</fullName>
    </submittedName>
</protein>
<sequence length="79" mass="9104">MSAVEGHTVSTALTLRLQALTYHPRPAKFLFSHDRHFELRIFRRGEEKPVRFGIERHGFGAARSSPSPPQTIYRGFPRE</sequence>
<gene>
    <name evidence="2" type="ORF">SBA1_170045</name>
</gene>
<evidence type="ECO:0000256" key="1">
    <source>
        <dbReference type="SAM" id="MobiDB-lite"/>
    </source>
</evidence>
<accession>A0A2U3KBL6</accession>
<reference evidence="3" key="1">
    <citation type="submission" date="2018-02" db="EMBL/GenBank/DDBJ databases">
        <authorList>
            <person name="Hausmann B."/>
        </authorList>
    </citation>
    <scope>NUCLEOTIDE SEQUENCE [LARGE SCALE GENOMIC DNA]</scope>
    <source>
        <strain evidence="3">Peat soil MAG SbA1</strain>
    </source>
</reference>
<dbReference type="Proteomes" id="UP000238701">
    <property type="component" value="Unassembled WGS sequence"/>
</dbReference>
<organism evidence="2 3">
    <name type="scientific">Candidatus Sulfotelmatobacter kueseliae</name>
    <dbReference type="NCBI Taxonomy" id="2042962"/>
    <lineage>
        <taxon>Bacteria</taxon>
        <taxon>Pseudomonadati</taxon>
        <taxon>Acidobacteriota</taxon>
        <taxon>Terriglobia</taxon>
        <taxon>Terriglobales</taxon>
        <taxon>Candidatus Korobacteraceae</taxon>
        <taxon>Candidatus Sulfotelmatobacter</taxon>
    </lineage>
</organism>
<evidence type="ECO:0000313" key="3">
    <source>
        <dbReference type="Proteomes" id="UP000238701"/>
    </source>
</evidence>
<evidence type="ECO:0000313" key="2">
    <source>
        <dbReference type="EMBL" id="SPF36920.1"/>
    </source>
</evidence>
<dbReference type="EMBL" id="OMOD01000079">
    <property type="protein sequence ID" value="SPF36920.1"/>
    <property type="molecule type" value="Genomic_DNA"/>
</dbReference>